<sequence length="86" mass="9901">MRRKILGIVLVALAYSFAVVPHLVLFVCARLYKYIASPTLDGLTYILFTCISLINGIFPIFLHSEIKEIVLDMFSSKRNHSKFPYY</sequence>
<reference evidence="1" key="1">
    <citation type="submission" date="2022-04" db="EMBL/GenBank/DDBJ databases">
        <title>Genome of the entomopathogenic fungus Entomophthora muscae.</title>
        <authorList>
            <person name="Elya C."/>
            <person name="Lovett B.R."/>
            <person name="Lee E."/>
            <person name="Macias A.M."/>
            <person name="Hajek A.E."/>
            <person name="De Bivort B.L."/>
            <person name="Kasson M.T."/>
            <person name="De Fine Licht H.H."/>
            <person name="Stajich J.E."/>
        </authorList>
    </citation>
    <scope>NUCLEOTIDE SEQUENCE</scope>
    <source>
        <strain evidence="1">Berkeley</strain>
    </source>
</reference>
<keyword evidence="2" id="KW-1185">Reference proteome</keyword>
<comment type="caution">
    <text evidence="1">The sequence shown here is derived from an EMBL/GenBank/DDBJ whole genome shotgun (WGS) entry which is preliminary data.</text>
</comment>
<accession>A0ACC2S2P9</accession>
<proteinExistence type="predicted"/>
<dbReference type="EMBL" id="QTSX02005893">
    <property type="protein sequence ID" value="KAJ9056662.1"/>
    <property type="molecule type" value="Genomic_DNA"/>
</dbReference>
<organism evidence="1 2">
    <name type="scientific">Entomophthora muscae</name>
    <dbReference type="NCBI Taxonomy" id="34485"/>
    <lineage>
        <taxon>Eukaryota</taxon>
        <taxon>Fungi</taxon>
        <taxon>Fungi incertae sedis</taxon>
        <taxon>Zoopagomycota</taxon>
        <taxon>Entomophthoromycotina</taxon>
        <taxon>Entomophthoromycetes</taxon>
        <taxon>Entomophthorales</taxon>
        <taxon>Entomophthoraceae</taxon>
        <taxon>Entomophthora</taxon>
    </lineage>
</organism>
<evidence type="ECO:0000313" key="1">
    <source>
        <dbReference type="EMBL" id="KAJ9056662.1"/>
    </source>
</evidence>
<dbReference type="Proteomes" id="UP001165960">
    <property type="component" value="Unassembled WGS sequence"/>
</dbReference>
<gene>
    <name evidence="1" type="ORF">DSO57_1030682</name>
</gene>
<protein>
    <submittedName>
        <fullName evidence="1">Uncharacterized protein</fullName>
    </submittedName>
</protein>
<name>A0ACC2S2P9_9FUNG</name>
<evidence type="ECO:0000313" key="2">
    <source>
        <dbReference type="Proteomes" id="UP001165960"/>
    </source>
</evidence>